<evidence type="ECO:0000313" key="1">
    <source>
        <dbReference type="EMBL" id="SVC14021.1"/>
    </source>
</evidence>
<feature type="non-terminal residue" evidence="1">
    <location>
        <position position="412"/>
    </location>
</feature>
<sequence length="412" mass="46019">MSIHERQACCPVGGRFTAWIGLGAMLTALLAGAPAFGQLSTIQLPGNLTWEDAQQPPFNPVNFFESVDFKIDGGIAPLDTTKWFALPEIPEEIEVVDDFDFFTRQTFDAFTRHVSRDSVFALSAVVVDGSTLVSEGDLLLSPLADFPHTVAAVRQFQAAGIDSLRALVNLGHAVLGPRDPQVRFENWLRSPTIYERQLNNRQKRDLLEALIDEDPINSFRRVDGQNRPVEKRAVVIIMDLTRQFPIGLIRFYPRPEDNPIPISGYKLEVHDGVTYKRGQEEEVSQGRVGANYLILGGQVTLKEGSIAVYRQLAIEQSNTVDTVDFAMDPPRYMQQFKFRSLTGIDFDIAEFEVFNQGYPPTAAYLSKPLPLDPAGIDAMLSYLEGDLSRRLELDQLQGGTLGRITWDEEKIG</sequence>
<dbReference type="EMBL" id="UINC01075639">
    <property type="protein sequence ID" value="SVC14021.1"/>
    <property type="molecule type" value="Genomic_DNA"/>
</dbReference>
<protein>
    <submittedName>
        <fullName evidence="1">Uncharacterized protein</fullName>
    </submittedName>
</protein>
<organism evidence="1">
    <name type="scientific">marine metagenome</name>
    <dbReference type="NCBI Taxonomy" id="408172"/>
    <lineage>
        <taxon>unclassified sequences</taxon>
        <taxon>metagenomes</taxon>
        <taxon>ecological metagenomes</taxon>
    </lineage>
</organism>
<accession>A0A382JTX9</accession>
<feature type="non-terminal residue" evidence="1">
    <location>
        <position position="1"/>
    </location>
</feature>
<gene>
    <name evidence="1" type="ORF">METZ01_LOCUS266875</name>
</gene>
<name>A0A382JTX9_9ZZZZ</name>
<reference evidence="1" key="1">
    <citation type="submission" date="2018-05" db="EMBL/GenBank/DDBJ databases">
        <authorList>
            <person name="Lanie J.A."/>
            <person name="Ng W.-L."/>
            <person name="Kazmierczak K.M."/>
            <person name="Andrzejewski T.M."/>
            <person name="Davidsen T.M."/>
            <person name="Wayne K.J."/>
            <person name="Tettelin H."/>
            <person name="Glass J.I."/>
            <person name="Rusch D."/>
            <person name="Podicherti R."/>
            <person name="Tsui H.-C.T."/>
            <person name="Winkler M.E."/>
        </authorList>
    </citation>
    <scope>NUCLEOTIDE SEQUENCE</scope>
</reference>
<proteinExistence type="predicted"/>
<dbReference type="AlphaFoldDB" id="A0A382JTX9"/>